<dbReference type="RefSeq" id="WP_176071208.1">
    <property type="nucleotide sequence ID" value="NZ_JABWMJ010000012.1"/>
</dbReference>
<feature type="domain" description="Ice-binding protein C-terminal" evidence="3">
    <location>
        <begin position="165"/>
        <end position="189"/>
    </location>
</feature>
<comment type="caution">
    <text evidence="4">The sequence shown here is derived from an EMBL/GenBank/DDBJ whole genome shotgun (WGS) entry which is preliminary data.</text>
</comment>
<dbReference type="Proteomes" id="UP000529637">
    <property type="component" value="Unassembled WGS sequence"/>
</dbReference>
<keyword evidence="1" id="KW-1133">Transmembrane helix</keyword>
<accession>A0A7Y6TYQ8</accession>
<feature type="transmembrane region" description="Helical" evidence="1">
    <location>
        <begin position="169"/>
        <end position="187"/>
    </location>
</feature>
<protein>
    <submittedName>
        <fullName evidence="4">PEP-CTERM sorting domain-containing protein</fullName>
    </submittedName>
</protein>
<evidence type="ECO:0000313" key="5">
    <source>
        <dbReference type="Proteomes" id="UP000529637"/>
    </source>
</evidence>
<sequence length="195" mass="20348">MKMNLPSLVAFVALTLGGSLDANAGFVDVNLAGWKALGAFDASDDSENTRLVIDLGQSATITGFEYSNLRLTTSGDSWFSEFVISVNNTGNTQWLDWRPSTTEAGGSLGPISGSFGGTTGQGGPYGAGGPFTLIDGRILVTTYLSYFIDPVGVTVQSGNLRVNFIPEPATYAMVAFGLVCLAGLAGVRRSQQSNS</sequence>
<dbReference type="Pfam" id="PF07589">
    <property type="entry name" value="PEP-CTERM"/>
    <property type="match status" value="1"/>
</dbReference>
<dbReference type="EMBL" id="JABWMJ010000012">
    <property type="protein sequence ID" value="NUZ08375.1"/>
    <property type="molecule type" value="Genomic_DNA"/>
</dbReference>
<proteinExistence type="predicted"/>
<evidence type="ECO:0000313" key="4">
    <source>
        <dbReference type="EMBL" id="NUZ08375.1"/>
    </source>
</evidence>
<gene>
    <name evidence="4" type="ORF">HQN59_21715</name>
</gene>
<evidence type="ECO:0000259" key="3">
    <source>
        <dbReference type="Pfam" id="PF07589"/>
    </source>
</evidence>
<dbReference type="AlphaFoldDB" id="A0A7Y6TYQ8"/>
<feature type="chain" id="PRO_5031352333" evidence="2">
    <location>
        <begin position="25"/>
        <end position="195"/>
    </location>
</feature>
<name>A0A7Y6TYQ8_9BURK</name>
<dbReference type="InterPro" id="IPR013424">
    <property type="entry name" value="Ice-binding_C"/>
</dbReference>
<feature type="signal peptide" evidence="2">
    <location>
        <begin position="1"/>
        <end position="24"/>
    </location>
</feature>
<evidence type="ECO:0000256" key="2">
    <source>
        <dbReference type="SAM" id="SignalP"/>
    </source>
</evidence>
<keyword evidence="1" id="KW-0812">Transmembrane</keyword>
<dbReference type="NCBIfam" id="TIGR02595">
    <property type="entry name" value="PEP_CTERM"/>
    <property type="match status" value="1"/>
</dbReference>
<organism evidence="4 5">
    <name type="scientific">Piscinibacter koreensis</name>
    <dbReference type="NCBI Taxonomy" id="2742824"/>
    <lineage>
        <taxon>Bacteria</taxon>
        <taxon>Pseudomonadati</taxon>
        <taxon>Pseudomonadota</taxon>
        <taxon>Betaproteobacteria</taxon>
        <taxon>Burkholderiales</taxon>
        <taxon>Sphaerotilaceae</taxon>
        <taxon>Piscinibacter</taxon>
    </lineage>
</organism>
<reference evidence="4 5" key="1">
    <citation type="submission" date="2020-06" db="EMBL/GenBank/DDBJ databases">
        <title>Schlegella sp. ID0723 isolated from air conditioner.</title>
        <authorList>
            <person name="Kim D.Y."/>
            <person name="Kim D.-U."/>
        </authorList>
    </citation>
    <scope>NUCLEOTIDE SEQUENCE [LARGE SCALE GENOMIC DNA]</scope>
    <source>
        <strain evidence="4 5">ID0723</strain>
    </source>
</reference>
<keyword evidence="5" id="KW-1185">Reference proteome</keyword>
<keyword evidence="1" id="KW-0472">Membrane</keyword>
<evidence type="ECO:0000256" key="1">
    <source>
        <dbReference type="SAM" id="Phobius"/>
    </source>
</evidence>
<keyword evidence="2" id="KW-0732">Signal</keyword>